<accession>A0A0A9G823</accession>
<proteinExistence type="predicted"/>
<dbReference type="AlphaFoldDB" id="A0A0A9G823"/>
<name>A0A0A9G823_ARUDO</name>
<sequence length="38" mass="4494">MEPCCIVFLKHCFSSRSRTTIQSQHMPLLKSFYFVART</sequence>
<dbReference type="EMBL" id="GBRH01176666">
    <property type="protein sequence ID" value="JAE21230.1"/>
    <property type="molecule type" value="Transcribed_RNA"/>
</dbReference>
<evidence type="ECO:0000313" key="1">
    <source>
        <dbReference type="EMBL" id="JAE21230.1"/>
    </source>
</evidence>
<reference evidence="1" key="1">
    <citation type="submission" date="2014-09" db="EMBL/GenBank/DDBJ databases">
        <authorList>
            <person name="Magalhaes I.L.F."/>
            <person name="Oliveira U."/>
            <person name="Santos F.R."/>
            <person name="Vidigal T.H.D.A."/>
            <person name="Brescovit A.D."/>
            <person name="Santos A.J."/>
        </authorList>
    </citation>
    <scope>NUCLEOTIDE SEQUENCE</scope>
    <source>
        <tissue evidence="1">Shoot tissue taken approximately 20 cm above the soil surface</tissue>
    </source>
</reference>
<organism evidence="1">
    <name type="scientific">Arundo donax</name>
    <name type="common">Giant reed</name>
    <name type="synonym">Donax arundinaceus</name>
    <dbReference type="NCBI Taxonomy" id="35708"/>
    <lineage>
        <taxon>Eukaryota</taxon>
        <taxon>Viridiplantae</taxon>
        <taxon>Streptophyta</taxon>
        <taxon>Embryophyta</taxon>
        <taxon>Tracheophyta</taxon>
        <taxon>Spermatophyta</taxon>
        <taxon>Magnoliopsida</taxon>
        <taxon>Liliopsida</taxon>
        <taxon>Poales</taxon>
        <taxon>Poaceae</taxon>
        <taxon>PACMAD clade</taxon>
        <taxon>Arundinoideae</taxon>
        <taxon>Arundineae</taxon>
        <taxon>Arundo</taxon>
    </lineage>
</organism>
<protein>
    <submittedName>
        <fullName evidence="1">Uncharacterized protein</fullName>
    </submittedName>
</protein>
<reference evidence="1" key="2">
    <citation type="journal article" date="2015" name="Data Brief">
        <title>Shoot transcriptome of the giant reed, Arundo donax.</title>
        <authorList>
            <person name="Barrero R.A."/>
            <person name="Guerrero F.D."/>
            <person name="Moolhuijzen P."/>
            <person name="Goolsby J.A."/>
            <person name="Tidwell J."/>
            <person name="Bellgard S.E."/>
            <person name="Bellgard M.I."/>
        </authorList>
    </citation>
    <scope>NUCLEOTIDE SEQUENCE</scope>
    <source>
        <tissue evidence="1">Shoot tissue taken approximately 20 cm above the soil surface</tissue>
    </source>
</reference>